<evidence type="ECO:0000256" key="1">
    <source>
        <dbReference type="SAM" id="Coils"/>
    </source>
</evidence>
<feature type="region of interest" description="Disordered" evidence="2">
    <location>
        <begin position="433"/>
        <end position="457"/>
    </location>
</feature>
<feature type="region of interest" description="Disordered" evidence="2">
    <location>
        <begin position="1"/>
        <end position="43"/>
    </location>
</feature>
<feature type="coiled-coil region" evidence="1">
    <location>
        <begin position="73"/>
        <end position="107"/>
    </location>
</feature>
<proteinExistence type="predicted"/>
<dbReference type="AlphaFoldDB" id="A0A0D3J4J2"/>
<evidence type="ECO:0000313" key="4">
    <source>
        <dbReference type="Proteomes" id="UP000013827"/>
    </source>
</evidence>
<keyword evidence="4" id="KW-1185">Reference proteome</keyword>
<dbReference type="GeneID" id="19046428"/>
<reference evidence="4" key="1">
    <citation type="journal article" date="2013" name="Nature">
        <title>Pan genome of the phytoplankton Emiliania underpins its global distribution.</title>
        <authorList>
            <person name="Read B.A."/>
            <person name="Kegel J."/>
            <person name="Klute M.J."/>
            <person name="Kuo A."/>
            <person name="Lefebvre S.C."/>
            <person name="Maumus F."/>
            <person name="Mayer C."/>
            <person name="Miller J."/>
            <person name="Monier A."/>
            <person name="Salamov A."/>
            <person name="Young J."/>
            <person name="Aguilar M."/>
            <person name="Claverie J.M."/>
            <person name="Frickenhaus S."/>
            <person name="Gonzalez K."/>
            <person name="Herman E.K."/>
            <person name="Lin Y.C."/>
            <person name="Napier J."/>
            <person name="Ogata H."/>
            <person name="Sarno A.F."/>
            <person name="Shmutz J."/>
            <person name="Schroeder D."/>
            <person name="de Vargas C."/>
            <person name="Verret F."/>
            <person name="von Dassow P."/>
            <person name="Valentin K."/>
            <person name="Van de Peer Y."/>
            <person name="Wheeler G."/>
            <person name="Dacks J.B."/>
            <person name="Delwiche C.F."/>
            <person name="Dyhrman S.T."/>
            <person name="Glockner G."/>
            <person name="John U."/>
            <person name="Richards T."/>
            <person name="Worden A.Z."/>
            <person name="Zhang X."/>
            <person name="Grigoriev I.V."/>
            <person name="Allen A.E."/>
            <person name="Bidle K."/>
            <person name="Borodovsky M."/>
            <person name="Bowler C."/>
            <person name="Brownlee C."/>
            <person name="Cock J.M."/>
            <person name="Elias M."/>
            <person name="Gladyshev V.N."/>
            <person name="Groth M."/>
            <person name="Guda C."/>
            <person name="Hadaegh A."/>
            <person name="Iglesias-Rodriguez M.D."/>
            <person name="Jenkins J."/>
            <person name="Jones B.M."/>
            <person name="Lawson T."/>
            <person name="Leese F."/>
            <person name="Lindquist E."/>
            <person name="Lobanov A."/>
            <person name="Lomsadze A."/>
            <person name="Malik S.B."/>
            <person name="Marsh M.E."/>
            <person name="Mackinder L."/>
            <person name="Mock T."/>
            <person name="Mueller-Roeber B."/>
            <person name="Pagarete A."/>
            <person name="Parker M."/>
            <person name="Probert I."/>
            <person name="Quesneville H."/>
            <person name="Raines C."/>
            <person name="Rensing S.A."/>
            <person name="Riano-Pachon D.M."/>
            <person name="Richier S."/>
            <person name="Rokitta S."/>
            <person name="Shiraiwa Y."/>
            <person name="Soanes D.M."/>
            <person name="van der Giezen M."/>
            <person name="Wahlund T.M."/>
            <person name="Williams B."/>
            <person name="Wilson W."/>
            <person name="Wolfe G."/>
            <person name="Wurch L.L."/>
        </authorList>
    </citation>
    <scope>NUCLEOTIDE SEQUENCE</scope>
</reference>
<evidence type="ECO:0000256" key="2">
    <source>
        <dbReference type="SAM" id="MobiDB-lite"/>
    </source>
</evidence>
<dbReference type="KEGG" id="ehx:EMIHUDRAFT_196687"/>
<accession>A0A0D3J4J2</accession>
<evidence type="ECO:0000313" key="3">
    <source>
        <dbReference type="EnsemblProtists" id="EOD18427"/>
    </source>
</evidence>
<sequence length="457" mass="46931">MSLREPGSASPAGPVGDAGAIRSEFEATPQPASPNAPAESVSEQLSHLLADLDDERMRSEATAAKLDSTLELAQANEMRALRAEAELETLQETHRTLQETHRTLQETHRTLQETHRTLQDRGVFAAESARSSTTKSTFRFERLAIPTVSILALACTCLFLLAERELEPPALPPDACESFASLGDFSFCGPPVTSGGFRAASLAARARGMQVIAHAANASLLLAASAGNLTRAFTKDNLRSAAISLSHGGATAGARSLEAVVELGSAAARTALSLGSALRFSEQVLAEAIYDSSALASAAASRVRAAAAFFVAMASGAASAASASVRLVLLPAAGSLATACASVSSAAGAVLGAVLVGASVLAEESRGVAGAAGRSLLDAAKKQSTRILPLLREWGSATRLSAQALTGHARQAAPLARSSAVRASETARDAIARLWGSPTSTPPSGPETTPEATWWSS</sequence>
<dbReference type="RefSeq" id="XP_005770856.1">
    <property type="nucleotide sequence ID" value="XM_005770799.1"/>
</dbReference>
<dbReference type="HOGENOM" id="CLU_599122_0_0_1"/>
<protein>
    <submittedName>
        <fullName evidence="3">Uncharacterized protein</fullName>
    </submittedName>
</protein>
<keyword evidence="1" id="KW-0175">Coiled coil</keyword>
<dbReference type="EnsemblProtists" id="EOD18427">
    <property type="protein sequence ID" value="EOD18427"/>
    <property type="gene ID" value="EMIHUDRAFT_196687"/>
</dbReference>
<organism evidence="3 4">
    <name type="scientific">Emiliania huxleyi (strain CCMP1516)</name>
    <dbReference type="NCBI Taxonomy" id="280463"/>
    <lineage>
        <taxon>Eukaryota</taxon>
        <taxon>Haptista</taxon>
        <taxon>Haptophyta</taxon>
        <taxon>Prymnesiophyceae</taxon>
        <taxon>Isochrysidales</taxon>
        <taxon>Noelaerhabdaceae</taxon>
        <taxon>Emiliania</taxon>
    </lineage>
</organism>
<name>A0A0D3J4J2_EMIH1</name>
<dbReference type="Proteomes" id="UP000013827">
    <property type="component" value="Unassembled WGS sequence"/>
</dbReference>
<reference evidence="3" key="2">
    <citation type="submission" date="2024-10" db="UniProtKB">
        <authorList>
            <consortium name="EnsemblProtists"/>
        </authorList>
    </citation>
    <scope>IDENTIFICATION</scope>
</reference>
<dbReference type="PaxDb" id="2903-EOD18427"/>